<name>A0A2X4W5A6_LEDLE</name>
<keyword evidence="1" id="KW-0812">Transmembrane</keyword>
<gene>
    <name evidence="2" type="ORF">NCTC4824_02340</name>
</gene>
<dbReference type="Proteomes" id="UP000249134">
    <property type="component" value="Chromosome 1"/>
</dbReference>
<keyword evidence="1" id="KW-0472">Membrane</keyword>
<evidence type="ECO:0000313" key="2">
    <source>
        <dbReference type="EMBL" id="SQI59376.1"/>
    </source>
</evidence>
<feature type="transmembrane region" description="Helical" evidence="1">
    <location>
        <begin position="177"/>
        <end position="200"/>
    </location>
</feature>
<proteinExistence type="predicted"/>
<organism evidence="2 3">
    <name type="scientific">Lederbergia lenta</name>
    <name type="common">Bacillus lentus</name>
    <dbReference type="NCBI Taxonomy" id="1467"/>
    <lineage>
        <taxon>Bacteria</taxon>
        <taxon>Bacillati</taxon>
        <taxon>Bacillota</taxon>
        <taxon>Bacilli</taxon>
        <taxon>Bacillales</taxon>
        <taxon>Bacillaceae</taxon>
        <taxon>Lederbergia</taxon>
    </lineage>
</organism>
<evidence type="ECO:0000256" key="1">
    <source>
        <dbReference type="SAM" id="Phobius"/>
    </source>
</evidence>
<protein>
    <submittedName>
        <fullName evidence="2">Uncharacterized protein</fullName>
    </submittedName>
</protein>
<dbReference type="RefSeq" id="WP_066138811.1">
    <property type="nucleotide sequence ID" value="NZ_CBCSGM010000001.1"/>
</dbReference>
<feature type="transmembrane region" description="Helical" evidence="1">
    <location>
        <begin position="207"/>
        <end position="225"/>
    </location>
</feature>
<keyword evidence="3" id="KW-1185">Reference proteome</keyword>
<dbReference type="KEGG" id="blen:NCTC4824_02340"/>
<keyword evidence="1" id="KW-1133">Transmembrane helix</keyword>
<feature type="transmembrane region" description="Helical" evidence="1">
    <location>
        <begin position="107"/>
        <end position="127"/>
    </location>
</feature>
<dbReference type="AlphaFoldDB" id="A0A2X4W5A6"/>
<feature type="transmembrane region" description="Helical" evidence="1">
    <location>
        <begin position="74"/>
        <end position="95"/>
    </location>
</feature>
<reference evidence="2 3" key="1">
    <citation type="submission" date="2018-06" db="EMBL/GenBank/DDBJ databases">
        <authorList>
            <consortium name="Pathogen Informatics"/>
            <person name="Doyle S."/>
        </authorList>
    </citation>
    <scope>NUCLEOTIDE SEQUENCE [LARGE SCALE GENOMIC DNA]</scope>
    <source>
        <strain evidence="2 3">NCTC4824</strain>
    </source>
</reference>
<feature type="transmembrane region" description="Helical" evidence="1">
    <location>
        <begin position="237"/>
        <end position="258"/>
    </location>
</feature>
<evidence type="ECO:0000313" key="3">
    <source>
        <dbReference type="Proteomes" id="UP000249134"/>
    </source>
</evidence>
<dbReference type="EMBL" id="LS483476">
    <property type="protein sequence ID" value="SQI59376.1"/>
    <property type="molecule type" value="Genomic_DNA"/>
</dbReference>
<feature type="transmembrane region" description="Helical" evidence="1">
    <location>
        <begin position="148"/>
        <end position="171"/>
    </location>
</feature>
<sequence>MSKKQELAGLENEWKERFDRFTAPEPTRENTIDLIQKIKEVEEIKPIDIRTELETAQTTQTIKEKVTNAFLSQWNFYGSTSWLLTGVIMLILTITISQNTQNEMTGFLAWIKWISLIMIAVMGYAFRSKNEGNQIIETLSYYPLIQQMFTRFIFVMGLQLIITLPLSFFILGNTNSYLYLIGAFTPLFFFGVIGFISTMWFGQKTGVILTVFVWSTQILFDKQFQYISLFQLPENDYFLFINACIFTVSILLLSSILVKQRLLRKN</sequence>
<dbReference type="STRING" id="1348624.GCA_001591545_01391"/>
<accession>A0A2X4W5A6</accession>